<proteinExistence type="predicted"/>
<evidence type="ECO:0000256" key="1">
    <source>
        <dbReference type="SAM" id="MobiDB-lite"/>
    </source>
</evidence>
<dbReference type="SUPFAM" id="SSF53850">
    <property type="entry name" value="Periplasmic binding protein-like II"/>
    <property type="match status" value="1"/>
</dbReference>
<reference evidence="2" key="1">
    <citation type="submission" date="2020-07" db="EMBL/GenBank/DDBJ databases">
        <title>Clinical and genomic characterization of carbapenemase-producing Enterobacterales causing secondary infections during the COVID-19 crisis at a New York City hospital.</title>
        <authorList>
            <person name="Gomez-Simmonds A."/>
            <person name="Annavajhala M.K."/>
            <person name="Uhlemann A.-C."/>
        </authorList>
    </citation>
    <scope>NUCLEOTIDE SEQUENCE</scope>
    <source>
        <strain evidence="2">NK1597</strain>
    </source>
</reference>
<feature type="region of interest" description="Disordered" evidence="1">
    <location>
        <begin position="64"/>
        <end position="85"/>
    </location>
</feature>
<evidence type="ECO:0000313" key="3">
    <source>
        <dbReference type="Proteomes" id="UP000631473"/>
    </source>
</evidence>
<dbReference type="AlphaFoldDB" id="A0A927HG14"/>
<dbReference type="Proteomes" id="UP000631473">
    <property type="component" value="Unassembled WGS sequence"/>
</dbReference>
<comment type="caution">
    <text evidence="2">The sequence shown here is derived from an EMBL/GenBank/DDBJ whole genome shotgun (WGS) entry which is preliminary data.</text>
</comment>
<evidence type="ECO:0008006" key="4">
    <source>
        <dbReference type="Google" id="ProtNLM"/>
    </source>
</evidence>
<dbReference type="Gene3D" id="3.40.190.10">
    <property type="entry name" value="Periplasmic binding protein-like II"/>
    <property type="match status" value="1"/>
</dbReference>
<protein>
    <recommendedName>
        <fullName evidence="4">Thiamin ABC transporter</fullName>
    </recommendedName>
</protein>
<sequence>MSYTTSPAYHMIEEKKDNYAAASFAEGHYLQVEVAARTAASKQPELAEKFLKFMVSPRLPERHPYRQLDVSGDPRSPCRPGLIPW</sequence>
<name>A0A927HG14_KLEPN</name>
<gene>
    <name evidence="2" type="ORF">IE991_03070</name>
</gene>
<dbReference type="EMBL" id="JACXTI010000002">
    <property type="protein sequence ID" value="MBD3700627.1"/>
    <property type="molecule type" value="Genomic_DNA"/>
</dbReference>
<accession>A0A927HG14</accession>
<evidence type="ECO:0000313" key="2">
    <source>
        <dbReference type="EMBL" id="MBD3700627.1"/>
    </source>
</evidence>
<organism evidence="2 3">
    <name type="scientific">Klebsiella pneumoniae</name>
    <dbReference type="NCBI Taxonomy" id="573"/>
    <lineage>
        <taxon>Bacteria</taxon>
        <taxon>Pseudomonadati</taxon>
        <taxon>Pseudomonadota</taxon>
        <taxon>Gammaproteobacteria</taxon>
        <taxon>Enterobacterales</taxon>
        <taxon>Enterobacteriaceae</taxon>
        <taxon>Klebsiella/Raoultella group</taxon>
        <taxon>Klebsiella</taxon>
        <taxon>Klebsiella pneumoniae complex</taxon>
    </lineage>
</organism>